<feature type="transmembrane region" description="Helical" evidence="1">
    <location>
        <begin position="21"/>
        <end position="43"/>
    </location>
</feature>
<evidence type="ECO:0000313" key="3">
    <source>
        <dbReference type="Proteomes" id="UP000013047"/>
    </source>
</evidence>
<dbReference type="Proteomes" id="UP000013047">
    <property type="component" value="Unassembled WGS sequence"/>
</dbReference>
<evidence type="ECO:0000256" key="1">
    <source>
        <dbReference type="SAM" id="Phobius"/>
    </source>
</evidence>
<keyword evidence="1" id="KW-0812">Transmembrane</keyword>
<comment type="caution">
    <text evidence="2">The sequence shown here is derived from an EMBL/GenBank/DDBJ whole genome shotgun (WGS) entry which is preliminary data.</text>
</comment>
<feature type="non-terminal residue" evidence="2">
    <location>
        <position position="95"/>
    </location>
</feature>
<keyword evidence="3" id="KW-1185">Reference proteome</keyword>
<accession>N6XZ67</accession>
<organism evidence="2 3">
    <name type="scientific">Thauera phenylacetica B4P</name>
    <dbReference type="NCBI Taxonomy" id="1234382"/>
    <lineage>
        <taxon>Bacteria</taxon>
        <taxon>Pseudomonadati</taxon>
        <taxon>Pseudomonadota</taxon>
        <taxon>Betaproteobacteria</taxon>
        <taxon>Rhodocyclales</taxon>
        <taxon>Zoogloeaceae</taxon>
        <taxon>Thauera</taxon>
    </lineage>
</organism>
<proteinExistence type="predicted"/>
<dbReference type="RefSeq" id="WP_004392532.1">
    <property type="nucleotide sequence ID" value="NZ_AMXF01000593.1"/>
</dbReference>
<sequence length="95" mass="10214">MTAPSYVKPRTGRRFGLRERLLLGLLVAALGTVLVAVVGWVSFQRVVSSQQEIVRDTLPAADALHEAVRANARLAALAPRLLRADSAAELGQLRA</sequence>
<keyword evidence="1" id="KW-1133">Transmembrane helix</keyword>
<dbReference type="GO" id="GO:0016301">
    <property type="term" value="F:kinase activity"/>
    <property type="evidence" value="ECO:0007669"/>
    <property type="project" value="UniProtKB-KW"/>
</dbReference>
<gene>
    <name evidence="2" type="ORF">C667_24289</name>
</gene>
<dbReference type="EMBL" id="AMXF01000593">
    <property type="protein sequence ID" value="ENO84545.1"/>
    <property type="molecule type" value="Genomic_DNA"/>
</dbReference>
<protein>
    <submittedName>
        <fullName evidence="2">Hpt sensor hybrid histidine kinase</fullName>
    </submittedName>
</protein>
<keyword evidence="2" id="KW-0808">Transferase</keyword>
<dbReference type="AlphaFoldDB" id="N6XZ67"/>
<name>N6XZ67_9RHOO</name>
<keyword evidence="1" id="KW-0472">Membrane</keyword>
<reference evidence="2 3" key="1">
    <citation type="submission" date="2012-09" db="EMBL/GenBank/DDBJ databases">
        <title>Draft Genome Sequences of 6 Strains from Genus Thauera.</title>
        <authorList>
            <person name="Liu B."/>
            <person name="Shapleigh J.P."/>
            <person name="Frostegard A.H."/>
        </authorList>
    </citation>
    <scope>NUCLEOTIDE SEQUENCE [LARGE SCALE GENOMIC DNA]</scope>
    <source>
        <strain evidence="2 3">B4P</strain>
    </source>
</reference>
<evidence type="ECO:0000313" key="2">
    <source>
        <dbReference type="EMBL" id="ENO84545.1"/>
    </source>
</evidence>
<keyword evidence="2" id="KW-0418">Kinase</keyword>